<name>R5LX16_9FIRM</name>
<keyword evidence="4" id="KW-0046">Antibiotic resistance</keyword>
<feature type="domain" description="Tr-type G" evidence="5">
    <location>
        <begin position="25"/>
        <end position="249"/>
    </location>
</feature>
<proteinExistence type="predicted"/>
<dbReference type="Pfam" id="PF00009">
    <property type="entry name" value="GTP_EFTU"/>
    <property type="match status" value="1"/>
</dbReference>
<keyword evidence="1" id="KW-0547">Nucleotide-binding</keyword>
<dbReference type="AlphaFoldDB" id="R5LX16"/>
<evidence type="ECO:0000256" key="1">
    <source>
        <dbReference type="ARBA" id="ARBA00022741"/>
    </source>
</evidence>
<gene>
    <name evidence="6" type="ORF">BN569_00832</name>
</gene>
<dbReference type="Pfam" id="PF05991">
    <property type="entry name" value="NYN_YacP"/>
    <property type="match status" value="1"/>
</dbReference>
<dbReference type="SUPFAM" id="SSF50447">
    <property type="entry name" value="Translation proteins"/>
    <property type="match status" value="1"/>
</dbReference>
<dbReference type="Gene3D" id="2.40.30.10">
    <property type="entry name" value="Translation factors"/>
    <property type="match status" value="1"/>
</dbReference>
<dbReference type="PROSITE" id="PS51722">
    <property type="entry name" value="G_TR_2"/>
    <property type="match status" value="1"/>
</dbReference>
<dbReference type="EMBL" id="CAYU010000070">
    <property type="protein sequence ID" value="CCY77601.1"/>
    <property type="molecule type" value="Genomic_DNA"/>
</dbReference>
<dbReference type="Pfam" id="PF14492">
    <property type="entry name" value="EFG_III"/>
    <property type="match status" value="1"/>
</dbReference>
<organism evidence="6 7">
    <name type="scientific">Eshraghiella crossota CAG:259</name>
    <dbReference type="NCBI Taxonomy" id="1263062"/>
    <lineage>
        <taxon>Bacteria</taxon>
        <taxon>Bacillati</taxon>
        <taxon>Bacillota</taxon>
        <taxon>Clostridia</taxon>
        <taxon>Lachnospirales</taxon>
        <taxon>Lachnospiraceae</taxon>
        <taxon>Eshraghiella</taxon>
    </lineage>
</organism>
<evidence type="ECO:0000256" key="2">
    <source>
        <dbReference type="ARBA" id="ARBA00022917"/>
    </source>
</evidence>
<dbReference type="InterPro" id="IPR014721">
    <property type="entry name" value="Ribsml_uS5_D2-typ_fold_subgr"/>
</dbReference>
<dbReference type="InterPro" id="IPR010298">
    <property type="entry name" value="YacP-like"/>
</dbReference>
<dbReference type="GO" id="GO:0005525">
    <property type="term" value="F:GTP binding"/>
    <property type="evidence" value="ECO:0007669"/>
    <property type="project" value="UniProtKB-KW"/>
</dbReference>
<dbReference type="InterPro" id="IPR020568">
    <property type="entry name" value="Ribosomal_Su5_D2-typ_SF"/>
</dbReference>
<evidence type="ECO:0000313" key="7">
    <source>
        <dbReference type="Proteomes" id="UP000018300"/>
    </source>
</evidence>
<dbReference type="SUPFAM" id="SSF54980">
    <property type="entry name" value="EF-G C-terminal domain-like"/>
    <property type="match status" value="2"/>
</dbReference>
<keyword evidence="2" id="KW-0648">Protein biosynthesis</keyword>
<dbReference type="PRINTS" id="PR00315">
    <property type="entry name" value="ELONGATNFCT"/>
</dbReference>
<dbReference type="SMART" id="SM00889">
    <property type="entry name" value="EFG_IV"/>
    <property type="match status" value="1"/>
</dbReference>
<dbReference type="SUPFAM" id="SSF52540">
    <property type="entry name" value="P-loop containing nucleoside triphosphate hydrolases"/>
    <property type="match status" value="1"/>
</dbReference>
<dbReference type="PANTHER" id="PTHR43261:SF1">
    <property type="entry name" value="RIBOSOME-RELEASING FACTOR 2, MITOCHONDRIAL"/>
    <property type="match status" value="1"/>
</dbReference>
<dbReference type="GO" id="GO:0046677">
    <property type="term" value="P:response to antibiotic"/>
    <property type="evidence" value="ECO:0007669"/>
    <property type="project" value="UniProtKB-KW"/>
</dbReference>
<dbReference type="InterPro" id="IPR041095">
    <property type="entry name" value="EFG_II"/>
</dbReference>
<dbReference type="NCBIfam" id="TIGR00231">
    <property type="entry name" value="small_GTP"/>
    <property type="match status" value="1"/>
</dbReference>
<dbReference type="GO" id="GO:0003924">
    <property type="term" value="F:GTPase activity"/>
    <property type="evidence" value="ECO:0007669"/>
    <property type="project" value="InterPro"/>
</dbReference>
<dbReference type="SUPFAM" id="SSF54211">
    <property type="entry name" value="Ribosomal protein S5 domain 2-like"/>
    <property type="match status" value="1"/>
</dbReference>
<keyword evidence="3" id="KW-0342">GTP-binding</keyword>
<evidence type="ECO:0000256" key="3">
    <source>
        <dbReference type="ARBA" id="ARBA00023134"/>
    </source>
</evidence>
<dbReference type="Gene3D" id="3.30.70.870">
    <property type="entry name" value="Elongation Factor G (Translational Gtpase), domain 3"/>
    <property type="match status" value="1"/>
</dbReference>
<dbReference type="GO" id="GO:0006412">
    <property type="term" value="P:translation"/>
    <property type="evidence" value="ECO:0007669"/>
    <property type="project" value="UniProtKB-KW"/>
</dbReference>
<dbReference type="PROSITE" id="PS00301">
    <property type="entry name" value="G_TR_1"/>
    <property type="match status" value="1"/>
</dbReference>
<dbReference type="SMART" id="SM00838">
    <property type="entry name" value="EFG_C"/>
    <property type="match status" value="1"/>
</dbReference>
<dbReference type="InterPro" id="IPR035647">
    <property type="entry name" value="EFG_III/V"/>
</dbReference>
<evidence type="ECO:0000313" key="6">
    <source>
        <dbReference type="EMBL" id="CCY77601.1"/>
    </source>
</evidence>
<dbReference type="PANTHER" id="PTHR43261">
    <property type="entry name" value="TRANSLATION ELONGATION FACTOR G-RELATED"/>
    <property type="match status" value="1"/>
</dbReference>
<dbReference type="InterPro" id="IPR031157">
    <property type="entry name" value="G_TR_CS"/>
</dbReference>
<accession>R5LX16</accession>
<dbReference type="InterPro" id="IPR035650">
    <property type="entry name" value="Tet_C"/>
</dbReference>
<evidence type="ECO:0000259" key="5">
    <source>
        <dbReference type="PROSITE" id="PS51722"/>
    </source>
</evidence>
<dbReference type="InterPro" id="IPR009000">
    <property type="entry name" value="Transl_B-barrel_sf"/>
</dbReference>
<dbReference type="InterPro" id="IPR005517">
    <property type="entry name" value="Transl_elong_EFG/EF2_IV"/>
</dbReference>
<reference evidence="6" key="1">
    <citation type="submission" date="2012-11" db="EMBL/GenBank/DDBJ databases">
        <title>Dependencies among metagenomic species, viruses, plasmids and units of genetic variation.</title>
        <authorList>
            <person name="Nielsen H.B."/>
            <person name="Almeida M."/>
            <person name="Juncker A.S."/>
            <person name="Rasmussen S."/>
            <person name="Li J."/>
            <person name="Sunagawa S."/>
            <person name="Plichta D."/>
            <person name="Gautier L."/>
            <person name="Le Chatelier E."/>
            <person name="Peletier E."/>
            <person name="Bonde I."/>
            <person name="Nielsen T."/>
            <person name="Manichanh C."/>
            <person name="Arumugam M."/>
            <person name="Batto J."/>
            <person name="Santos M.B.Q.D."/>
            <person name="Blom N."/>
            <person name="Borruel N."/>
            <person name="Burgdorf K.S."/>
            <person name="Boumezbeur F."/>
            <person name="Casellas F."/>
            <person name="Dore J."/>
            <person name="Guarner F."/>
            <person name="Hansen T."/>
            <person name="Hildebrand F."/>
            <person name="Kaas R.S."/>
            <person name="Kennedy S."/>
            <person name="Kristiansen K."/>
            <person name="Kultima J.R."/>
            <person name="Leonard P."/>
            <person name="Levenez F."/>
            <person name="Lund O."/>
            <person name="Moumen B."/>
            <person name="Le Paslier D."/>
            <person name="Pons N."/>
            <person name="Pedersen O."/>
            <person name="Prifti E."/>
            <person name="Qin J."/>
            <person name="Raes J."/>
            <person name="Tap J."/>
            <person name="Tims S."/>
            <person name="Ussery D.W."/>
            <person name="Yamada T."/>
            <person name="MetaHit consortium"/>
            <person name="Renault P."/>
            <person name="Sicheritz-Ponten T."/>
            <person name="Bork P."/>
            <person name="Wang J."/>
            <person name="Brunak S."/>
            <person name="Ehrlich S.D."/>
        </authorList>
    </citation>
    <scope>NUCLEOTIDE SEQUENCE [LARGE SCALE GENOMIC DNA]</scope>
</reference>
<comment type="caution">
    <text evidence="6">The sequence shown here is derived from an EMBL/GenBank/DDBJ whole genome shotgun (WGS) entry which is preliminary data.</text>
</comment>
<dbReference type="Gene3D" id="3.30.230.10">
    <property type="match status" value="1"/>
</dbReference>
<protein>
    <submittedName>
        <fullName evidence="6">Tetracycline resistance protein TetP</fullName>
    </submittedName>
</protein>
<dbReference type="Pfam" id="PF03764">
    <property type="entry name" value="EFG_IV"/>
    <property type="match status" value="1"/>
</dbReference>
<dbReference type="Pfam" id="PF00679">
    <property type="entry name" value="EFG_C"/>
    <property type="match status" value="1"/>
</dbReference>
<dbReference type="InterPro" id="IPR005225">
    <property type="entry name" value="Small_GTP-bd"/>
</dbReference>
<dbReference type="GO" id="GO:0032790">
    <property type="term" value="P:ribosome disassembly"/>
    <property type="evidence" value="ECO:0007669"/>
    <property type="project" value="TreeGrafter"/>
</dbReference>
<dbReference type="Gene3D" id="3.40.50.300">
    <property type="entry name" value="P-loop containing nucleotide triphosphate hydrolases"/>
    <property type="match status" value="1"/>
</dbReference>
<dbReference type="CDD" id="cd03711">
    <property type="entry name" value="Tet_C"/>
    <property type="match status" value="1"/>
</dbReference>
<dbReference type="Proteomes" id="UP000018300">
    <property type="component" value="Unassembled WGS sequence"/>
</dbReference>
<sequence length="869" mass="97914">MCQKRKGQVHEIKMGGPLSEEKSKLKETVLGIVAHVDAGKTTLSENFLYFGGSIRKLGRVDKRDTFFDTENLERERGITIFSKQGSFVTGNTKVTLLDTPGHTDFSAEMERTLQVLDYAVLIISAPDKVTAYTVTLWKLLERYGIPVFIFVNKTDRQGIVKEDILKDIKEKLSRNAVDFTTADDEEIASVKESFISKYFDGEKITDEEIGDAIAKRELFPVYFGSALRNEGVRELMDGIDVFSVAKDYKEEFSATVYKISRDSDGNRLTHMKITGGSLKVRTSIPDYGKVNQIRVYNGTSFETKDEVKAGCICAVTGLNDTRAGLVMGNGEELLPVLTPVLRYKVIFPPAVSIQTMLFKLKELTEEIPELNVSYDEEVKEINIELMGQVQIEVIKHLIEERTGINVSFGTGKILYKETICNSVEGVGHFEPLRHYAEVHLLLEPLERGMGLVFETDCSEEILAKNWQRLVLTHLEEKIHRGVLTGAPVTDMKITLVSGKAHIKHTEGGDFRQATYRAVRNGLMYADSMLLEPFYDFVMDIPENAVGHAMMDMEKMSGVINPPLIENGRAVLTGYAPVALIGSYQTELTSYTGGKGRITLRFHGYEKCHNQDEVVEKSGYMPEKDLRNTPDSVFCANGAGYIVPWNEVRNKMHMPSVLKGSKDEVYVQPEITLRDSLDLSLGTEEIDDIIRNASHANEKSNGNQWNRKKQNISPVVRTYKSSEKREKYLLVDGYNAIFAWKELSELAKVNLDGARLKLLDILCNYQGITGVNLIAVFDAYKIAGHDTEYSDYHNIHVVYTKEAETADRYIERFAHNNGTRYDIRVVTSDGLEQVIIRGAGCTLVSSREFEKEVELFSKQCMENYINSLNK</sequence>
<dbReference type="InterPro" id="IPR027417">
    <property type="entry name" value="P-loop_NTPase"/>
</dbReference>
<dbReference type="CDD" id="cd10912">
    <property type="entry name" value="PIN_YacP-like"/>
    <property type="match status" value="1"/>
</dbReference>
<dbReference type="InterPro" id="IPR000640">
    <property type="entry name" value="EFG_V-like"/>
</dbReference>
<dbReference type="Gene3D" id="3.30.70.240">
    <property type="match status" value="1"/>
</dbReference>
<dbReference type="InterPro" id="IPR000795">
    <property type="entry name" value="T_Tr_GTP-bd_dom"/>
</dbReference>
<evidence type="ECO:0000256" key="4">
    <source>
        <dbReference type="ARBA" id="ARBA00023251"/>
    </source>
</evidence>